<dbReference type="GO" id="GO:0005975">
    <property type="term" value="P:carbohydrate metabolic process"/>
    <property type="evidence" value="ECO:0007669"/>
    <property type="project" value="InterPro"/>
</dbReference>
<evidence type="ECO:0000256" key="1">
    <source>
        <dbReference type="ARBA" id="ARBA00008834"/>
    </source>
</evidence>
<dbReference type="InterPro" id="IPR011050">
    <property type="entry name" value="Pectin_lyase_fold/virulence"/>
</dbReference>
<sequence>MPPAAPVLAGARATVVTQWGTVAEPMLPSVVCATLSAKLKPVQESLDQSDEDPSNSQPDTQRIQAAISACPAGQAVKLISDTSGSSGFLSGPLVLKSGVQLWVDEGVTLFASRNPVDYDDGSGACGTATSTDASACAPFILAKDTAGSGVLGNGTIDGRGGSILTSGPNAGRRSWWDVAYQNKSSGLHQQVPRLLEIRNGSNFTLYRTAVVNSPGFHVVPTGVTGVTAWGIKIVSPTRGYTRPGYACPEGSTPDVATPATCFTPETVKNTDGFDPMGSKQVLLAYSYVSVGDDHVAIKANGKNPSTQLAFLHNRFYYGHGMSIGSETYAGLSDVMVNDLSIDGFDSAGGIGLRIKSDSTRGGNVSGVTYSQICMRGVRQPLVFDSFYSSDSGTRYPSFSDVKVRGLRNLGSAKYGGGQLTFAGYEVNGQKNPLGIALDNVVFDVVPTFAAGHNGGPSTLPAATHFVLGPGAVSFASSIVSSDTRDVTVTGLPGASTPVDCSEAFVPLSSVLTSSPSI</sequence>
<dbReference type="PANTHER" id="PTHR31339">
    <property type="entry name" value="PECTIN LYASE-RELATED"/>
    <property type="match status" value="1"/>
</dbReference>
<dbReference type="Proteomes" id="UP000281118">
    <property type="component" value="Unassembled WGS sequence"/>
</dbReference>
<dbReference type="InterPro" id="IPR051801">
    <property type="entry name" value="GH28_Enzymes"/>
</dbReference>
<evidence type="ECO:0000256" key="2">
    <source>
        <dbReference type="ARBA" id="ARBA00022801"/>
    </source>
</evidence>
<dbReference type="Gene3D" id="2.160.20.10">
    <property type="entry name" value="Single-stranded right-handed beta-helix, Pectin lyase-like"/>
    <property type="match status" value="1"/>
</dbReference>
<dbReference type="OrthoDB" id="9795222at2"/>
<dbReference type="PANTHER" id="PTHR31339:SF9">
    <property type="entry name" value="PLASMIN AND FIBRONECTIN-BINDING PROTEIN A"/>
    <property type="match status" value="1"/>
</dbReference>
<dbReference type="InterPro" id="IPR000743">
    <property type="entry name" value="Glyco_hydro_28"/>
</dbReference>
<evidence type="ECO:0000313" key="6">
    <source>
        <dbReference type="Proteomes" id="UP000281118"/>
    </source>
</evidence>
<dbReference type="AlphaFoldDB" id="A0A3S0XE39"/>
<comment type="caution">
    <text evidence="5">The sequence shown here is derived from an EMBL/GenBank/DDBJ whole genome shotgun (WGS) entry which is preliminary data.</text>
</comment>
<dbReference type="Pfam" id="PF00295">
    <property type="entry name" value="Glyco_hydro_28"/>
    <property type="match status" value="1"/>
</dbReference>
<dbReference type="SUPFAM" id="SSF51126">
    <property type="entry name" value="Pectin lyase-like"/>
    <property type="match status" value="1"/>
</dbReference>
<evidence type="ECO:0000256" key="3">
    <source>
        <dbReference type="ARBA" id="ARBA00023295"/>
    </source>
</evidence>
<dbReference type="GO" id="GO:0004650">
    <property type="term" value="F:polygalacturonase activity"/>
    <property type="evidence" value="ECO:0007669"/>
    <property type="project" value="InterPro"/>
</dbReference>
<reference evidence="5 6" key="1">
    <citation type="submission" date="2018-12" db="EMBL/GenBank/DDBJ databases">
        <title>The genome sequences of Variovorax guangxiensis DSM 27352.</title>
        <authorList>
            <person name="Gao J."/>
            <person name="Sun J."/>
        </authorList>
    </citation>
    <scope>NUCLEOTIDE SEQUENCE [LARGE SCALE GENOMIC DNA]</scope>
    <source>
        <strain evidence="5 6">DSM 27352</strain>
    </source>
</reference>
<proteinExistence type="inferred from homology"/>
<protein>
    <submittedName>
        <fullName evidence="5">Glycoside hydrolase family 28 protein</fullName>
    </submittedName>
</protein>
<dbReference type="InterPro" id="IPR012334">
    <property type="entry name" value="Pectin_lyas_fold"/>
</dbReference>
<organism evidence="5 6">
    <name type="scientific">Variovorax guangxiensis</name>
    <dbReference type="NCBI Taxonomy" id="1775474"/>
    <lineage>
        <taxon>Bacteria</taxon>
        <taxon>Pseudomonadati</taxon>
        <taxon>Pseudomonadota</taxon>
        <taxon>Betaproteobacteria</taxon>
        <taxon>Burkholderiales</taxon>
        <taxon>Comamonadaceae</taxon>
        <taxon>Variovorax</taxon>
    </lineage>
</organism>
<accession>A0A3S0XE39</accession>
<name>A0A3S0XE39_9BURK</name>
<evidence type="ECO:0000313" key="5">
    <source>
        <dbReference type="EMBL" id="RUR71260.1"/>
    </source>
</evidence>
<dbReference type="PROSITE" id="PS00502">
    <property type="entry name" value="POLYGALACTURONASE"/>
    <property type="match status" value="1"/>
</dbReference>
<comment type="similarity">
    <text evidence="1 4">Belongs to the glycosyl hydrolase 28 family.</text>
</comment>
<keyword evidence="2 4" id="KW-0378">Hydrolase</keyword>
<gene>
    <name evidence="5" type="ORF">EJP67_29870</name>
</gene>
<keyword evidence="3 4" id="KW-0326">Glycosidase</keyword>
<evidence type="ECO:0000256" key="4">
    <source>
        <dbReference type="RuleBase" id="RU361169"/>
    </source>
</evidence>
<dbReference type="EMBL" id="RXFT01000019">
    <property type="protein sequence ID" value="RUR71260.1"/>
    <property type="molecule type" value="Genomic_DNA"/>
</dbReference>